<feature type="domain" description="Acyl-CoA oxidase/dehydrogenase middle" evidence="2">
    <location>
        <begin position="118"/>
        <end position="207"/>
    </location>
</feature>
<evidence type="ECO:0008006" key="5">
    <source>
        <dbReference type="Google" id="ProtNLM"/>
    </source>
</evidence>
<dbReference type="Pfam" id="PF02770">
    <property type="entry name" value="Acyl-CoA_dh_M"/>
    <property type="match status" value="1"/>
</dbReference>
<dbReference type="InterPro" id="IPR009100">
    <property type="entry name" value="AcylCoA_DH/oxidase_NM_dom_sf"/>
</dbReference>
<evidence type="ECO:0000259" key="2">
    <source>
        <dbReference type="Pfam" id="PF02770"/>
    </source>
</evidence>
<dbReference type="Pfam" id="PF02771">
    <property type="entry name" value="Acyl-CoA_dh_N"/>
    <property type="match status" value="1"/>
</dbReference>
<name>A0A382P5X5_9ZZZZ</name>
<accession>A0A382P5X5</accession>
<dbReference type="InterPro" id="IPR013786">
    <property type="entry name" value="AcylCoA_DH/ox_N"/>
</dbReference>
<evidence type="ECO:0000256" key="1">
    <source>
        <dbReference type="ARBA" id="ARBA00023002"/>
    </source>
</evidence>
<dbReference type="Gene3D" id="1.10.540.10">
    <property type="entry name" value="Acyl-CoA dehydrogenase/oxidase, N-terminal domain"/>
    <property type="match status" value="1"/>
</dbReference>
<gene>
    <name evidence="4" type="ORF">METZ01_LOCUS321658</name>
</gene>
<feature type="non-terminal residue" evidence="4">
    <location>
        <position position="208"/>
    </location>
</feature>
<dbReference type="PANTHER" id="PTHR43884:SF25">
    <property type="entry name" value="ACYL-COA DEHYDROGENASE YDBM-RELATED"/>
    <property type="match status" value="1"/>
</dbReference>
<dbReference type="AlphaFoldDB" id="A0A382P5X5"/>
<dbReference type="InterPro" id="IPR046373">
    <property type="entry name" value="Acyl-CoA_Oxase/DH_mid-dom_sf"/>
</dbReference>
<dbReference type="PANTHER" id="PTHR43884">
    <property type="entry name" value="ACYL-COA DEHYDROGENASE"/>
    <property type="match status" value="1"/>
</dbReference>
<dbReference type="Gene3D" id="2.40.110.10">
    <property type="entry name" value="Butyryl-CoA Dehydrogenase, subunit A, domain 2"/>
    <property type="match status" value="1"/>
</dbReference>
<dbReference type="GO" id="GO:0050660">
    <property type="term" value="F:flavin adenine dinucleotide binding"/>
    <property type="evidence" value="ECO:0007669"/>
    <property type="project" value="InterPro"/>
</dbReference>
<reference evidence="4" key="1">
    <citation type="submission" date="2018-05" db="EMBL/GenBank/DDBJ databases">
        <authorList>
            <person name="Lanie J.A."/>
            <person name="Ng W.-L."/>
            <person name="Kazmierczak K.M."/>
            <person name="Andrzejewski T.M."/>
            <person name="Davidsen T.M."/>
            <person name="Wayne K.J."/>
            <person name="Tettelin H."/>
            <person name="Glass J.I."/>
            <person name="Rusch D."/>
            <person name="Podicherti R."/>
            <person name="Tsui H.-C.T."/>
            <person name="Winkler M.E."/>
        </authorList>
    </citation>
    <scope>NUCLEOTIDE SEQUENCE</scope>
</reference>
<dbReference type="InterPro" id="IPR037069">
    <property type="entry name" value="AcylCoA_DH/ox_N_sf"/>
</dbReference>
<organism evidence="4">
    <name type="scientific">marine metagenome</name>
    <dbReference type="NCBI Taxonomy" id="408172"/>
    <lineage>
        <taxon>unclassified sequences</taxon>
        <taxon>metagenomes</taxon>
        <taxon>ecological metagenomes</taxon>
    </lineage>
</organism>
<evidence type="ECO:0000259" key="3">
    <source>
        <dbReference type="Pfam" id="PF02771"/>
    </source>
</evidence>
<dbReference type="SUPFAM" id="SSF56645">
    <property type="entry name" value="Acyl-CoA dehydrogenase NM domain-like"/>
    <property type="match status" value="1"/>
</dbReference>
<dbReference type="GO" id="GO:0003995">
    <property type="term" value="F:acyl-CoA dehydrogenase activity"/>
    <property type="evidence" value="ECO:0007669"/>
    <property type="project" value="TreeGrafter"/>
</dbReference>
<sequence>MVSEDWIRKAQTLAIQFSGNAAKHDREGTFPFENFEALKEQGFLSLTVPKIYGGYEISLLTYVRILEILATGDGATALGLTMHLKIFGSEREAKSYPEKWFEKISLKAVNEGSLVNTVATEEGLGSPAGGGLPSTVAISTPQGWRINGKKTFTTMAPLLSYFIVLARIDEENDSYLANFLLTREDKGLIIEETWNSLGMRASGSHDIV</sequence>
<dbReference type="InterPro" id="IPR006091">
    <property type="entry name" value="Acyl-CoA_Oxase/DH_mid-dom"/>
</dbReference>
<dbReference type="EMBL" id="UINC01105113">
    <property type="protein sequence ID" value="SVC68804.1"/>
    <property type="molecule type" value="Genomic_DNA"/>
</dbReference>
<protein>
    <recommendedName>
        <fullName evidence="5">Acyl-CoA dehydrogenase/oxidase N-terminal domain-containing protein</fullName>
    </recommendedName>
</protein>
<evidence type="ECO:0000313" key="4">
    <source>
        <dbReference type="EMBL" id="SVC68804.1"/>
    </source>
</evidence>
<keyword evidence="1" id="KW-0560">Oxidoreductase</keyword>
<feature type="domain" description="Acyl-CoA dehydrogenase/oxidase N-terminal" evidence="3">
    <location>
        <begin position="20"/>
        <end position="87"/>
    </location>
</feature>
<proteinExistence type="predicted"/>